<accession>A0ABQ6B0Y2</accession>
<sequence length="408" mass="43984">MTDQSGIQDLLAEIKAARESLKDAPSAKKFAALETSVNDIIRRISRPGALDAADLALERKHATDYLTARHVLKVGASPLPPEFGGQEIEQAIAARKAFRSFLRFGDFQRMLDPERKALSEFALGQFGVLVPPQISDRILSCLTDPGDLAGIVDNLTISGASIQFLIDNADFEDLFGWACEAECAANGTGADAAKGLGQLELRPEELRGLICATRSFLDDAAIDIESWISRKAQAGVRKIASRAIASGSGNGMPIGILNPMAGIPICDTGVDTPAGTFTWQDLVMLMFQVPIAYHAGATWVANQRTLGLLFSMSDAAGRPIVQQDLQAAPRFTLLGHPIVVSEFWPDVAPGATPLAFGNFREAYMLINRRALTILPDQYSAGFCILYKLFARLGGGIICPDALRLLRVR</sequence>
<reference evidence="4" key="1">
    <citation type="journal article" date="2019" name="Int. J. Syst. Evol. Microbiol.">
        <title>The Global Catalogue of Microorganisms (GCM) 10K type strain sequencing project: providing services to taxonomists for standard genome sequencing and annotation.</title>
        <authorList>
            <consortium name="The Broad Institute Genomics Platform"/>
            <consortium name="The Broad Institute Genome Sequencing Center for Infectious Disease"/>
            <person name="Wu L."/>
            <person name="Ma J."/>
        </authorList>
    </citation>
    <scope>NUCLEOTIDE SEQUENCE [LARGE SCALE GENOMIC DNA]</scope>
    <source>
        <strain evidence="4">NBRC 102520</strain>
    </source>
</reference>
<protein>
    <submittedName>
        <fullName evidence="3">Phage capsid protein</fullName>
    </submittedName>
</protein>
<evidence type="ECO:0000256" key="1">
    <source>
        <dbReference type="ARBA" id="ARBA00004328"/>
    </source>
</evidence>
<dbReference type="SUPFAM" id="SSF56563">
    <property type="entry name" value="Major capsid protein gp5"/>
    <property type="match status" value="1"/>
</dbReference>
<dbReference type="InterPro" id="IPR054612">
    <property type="entry name" value="Phage_capsid-like_C"/>
</dbReference>
<dbReference type="InterPro" id="IPR024455">
    <property type="entry name" value="Phage_capsid"/>
</dbReference>
<dbReference type="EMBL" id="BSOW01000007">
    <property type="protein sequence ID" value="GLR85838.1"/>
    <property type="molecule type" value="Genomic_DNA"/>
</dbReference>
<dbReference type="Proteomes" id="UP001156905">
    <property type="component" value="Unassembled WGS sequence"/>
</dbReference>
<comment type="caution">
    <text evidence="3">The sequence shown here is derived from an EMBL/GenBank/DDBJ whole genome shotgun (WGS) entry which is preliminary data.</text>
</comment>
<feature type="domain" description="Phage capsid-like C-terminal" evidence="2">
    <location>
        <begin position="127"/>
        <end position="405"/>
    </location>
</feature>
<keyword evidence="4" id="KW-1185">Reference proteome</keyword>
<name>A0ABQ6B0Y2_9BRAD</name>
<proteinExistence type="predicted"/>
<dbReference type="RefSeq" id="WP_284265500.1">
    <property type="nucleotide sequence ID" value="NZ_BSOW01000007.1"/>
</dbReference>
<dbReference type="NCBIfam" id="TIGR01554">
    <property type="entry name" value="major_cap_HK97"/>
    <property type="match status" value="1"/>
</dbReference>
<dbReference type="Pfam" id="PF05065">
    <property type="entry name" value="Phage_capsid"/>
    <property type="match status" value="1"/>
</dbReference>
<evidence type="ECO:0000259" key="2">
    <source>
        <dbReference type="Pfam" id="PF05065"/>
    </source>
</evidence>
<evidence type="ECO:0000313" key="3">
    <source>
        <dbReference type="EMBL" id="GLR85838.1"/>
    </source>
</evidence>
<evidence type="ECO:0000313" key="4">
    <source>
        <dbReference type="Proteomes" id="UP001156905"/>
    </source>
</evidence>
<gene>
    <name evidence="3" type="ORF">GCM10007857_25490</name>
</gene>
<organism evidence="3 4">
    <name type="scientific">Bradyrhizobium iriomotense</name>
    <dbReference type="NCBI Taxonomy" id="441950"/>
    <lineage>
        <taxon>Bacteria</taxon>
        <taxon>Pseudomonadati</taxon>
        <taxon>Pseudomonadota</taxon>
        <taxon>Alphaproteobacteria</taxon>
        <taxon>Hyphomicrobiales</taxon>
        <taxon>Nitrobacteraceae</taxon>
        <taxon>Bradyrhizobium</taxon>
    </lineage>
</organism>
<comment type="subcellular location">
    <subcellularLocation>
        <location evidence="1">Virion</location>
    </subcellularLocation>
</comment>